<dbReference type="Proteomes" id="UP000283634">
    <property type="component" value="Unassembled WGS sequence"/>
</dbReference>
<evidence type="ECO:0000313" key="6">
    <source>
        <dbReference type="EMBL" id="RNE97110.1"/>
    </source>
</evidence>
<comment type="caution">
    <text evidence="6">The sequence shown here is derived from an EMBL/GenBank/DDBJ whole genome shotgun (WGS) entry which is preliminary data.</text>
</comment>
<evidence type="ECO:0000256" key="3">
    <source>
        <dbReference type="ARBA" id="ARBA00022737"/>
    </source>
</evidence>
<name>A0A422MV93_TRYRA</name>
<dbReference type="OrthoDB" id="286233at2759"/>
<keyword evidence="2" id="KW-0963">Cytoplasm</keyword>
<keyword evidence="7" id="KW-1185">Reference proteome</keyword>
<dbReference type="OMA" id="CYDANSQ"/>
<dbReference type="GeneID" id="40333440"/>
<dbReference type="EMBL" id="MKGL01000600">
    <property type="protein sequence ID" value="RNE97110.1"/>
    <property type="molecule type" value="Genomic_DNA"/>
</dbReference>
<keyword evidence="3" id="KW-0677">Repeat</keyword>
<protein>
    <recommendedName>
        <fullName evidence="5">Tetratricopeptide repeat protein 29</fullName>
    </recommendedName>
</protein>
<sequence>MSLRRVSRQVGVAGLLTSKFSVAGMQSGDLVPPAGVDFDGGGEALQQQPISHQQVEDGKTIVSSTRKKYTVLQSASHRLLNTTSLRAVERYIALNKTYRFAERDGPPAQVIPELPFQRQYDGDEVLQLAVKTVRVRESALDVPLRFITPEEIHAPPLEDPPTNLPLARRVTALLKGAESVPVHWMARRPGSLAAAGDDSVVQLKVMRDAISRGHSAIRAGNTKEGAHLFCTAASLHYNSGNMELARSFFAKALSAFELIGDLRGISFCHNILGVCYCRLRQFKVALLHHKRQGSLGGCYSRAVAQINMGVSYAALGELSFAESALEDALANARTCESTLLETIALGNQGLVHLRMGNMRVAQTDLEQCLEKCSLGGDKSGAAICLLLLGEVYSLIHDHQHALFYYEHAYRIGGEADCPDVVDVARVSIGIARGNAALRDAVILQAKQMGQQIHLKDVVTLLPP</sequence>
<dbReference type="Pfam" id="PF13424">
    <property type="entry name" value="TPR_12"/>
    <property type="match status" value="1"/>
</dbReference>
<dbReference type="Pfam" id="PF13181">
    <property type="entry name" value="TPR_8"/>
    <property type="match status" value="1"/>
</dbReference>
<evidence type="ECO:0000256" key="5">
    <source>
        <dbReference type="ARBA" id="ARBA00040665"/>
    </source>
</evidence>
<reference evidence="6 7" key="1">
    <citation type="journal article" date="2018" name="BMC Genomics">
        <title>Genomic comparison of Trypanosoma conorhini and Trypanosoma rangeli to Trypanosoma cruzi strains of high and low virulence.</title>
        <authorList>
            <person name="Bradwell K.R."/>
            <person name="Koparde V.N."/>
            <person name="Matveyev A.V."/>
            <person name="Serrano M.G."/>
            <person name="Alves J.M."/>
            <person name="Parikh H."/>
            <person name="Huang B."/>
            <person name="Lee V."/>
            <person name="Espinosa-Alvarez O."/>
            <person name="Ortiz P.A."/>
            <person name="Costa-Martins A.G."/>
            <person name="Teixeira M.M."/>
            <person name="Buck G.A."/>
        </authorList>
    </citation>
    <scope>NUCLEOTIDE SEQUENCE [LARGE SCALE GENOMIC DNA]</scope>
    <source>
        <strain evidence="6 7">AM80</strain>
    </source>
</reference>
<dbReference type="InterPro" id="IPR019734">
    <property type="entry name" value="TPR_rpt"/>
</dbReference>
<dbReference type="InterPro" id="IPR011990">
    <property type="entry name" value="TPR-like_helical_dom_sf"/>
</dbReference>
<comment type="subcellular location">
    <subcellularLocation>
        <location evidence="1">Cytoplasm</location>
    </subcellularLocation>
</comment>
<dbReference type="PANTHER" id="PTHR46630:SF1">
    <property type="entry name" value="TETRATRICOPEPTIDE REPEAT PROTEIN 29"/>
    <property type="match status" value="1"/>
</dbReference>
<evidence type="ECO:0000313" key="7">
    <source>
        <dbReference type="Proteomes" id="UP000283634"/>
    </source>
</evidence>
<gene>
    <name evidence="6" type="ORF">TraAM80_09507</name>
</gene>
<dbReference type="Gene3D" id="1.25.40.10">
    <property type="entry name" value="Tetratricopeptide repeat domain"/>
    <property type="match status" value="1"/>
</dbReference>
<dbReference type="PANTHER" id="PTHR46630">
    <property type="entry name" value="TETRATRICOPEPTIDE REPEAT PROTEIN 29"/>
    <property type="match status" value="1"/>
</dbReference>
<organism evidence="6 7">
    <name type="scientific">Trypanosoma rangeli</name>
    <dbReference type="NCBI Taxonomy" id="5698"/>
    <lineage>
        <taxon>Eukaryota</taxon>
        <taxon>Discoba</taxon>
        <taxon>Euglenozoa</taxon>
        <taxon>Kinetoplastea</taxon>
        <taxon>Metakinetoplastina</taxon>
        <taxon>Trypanosomatida</taxon>
        <taxon>Trypanosomatidae</taxon>
        <taxon>Trypanosoma</taxon>
        <taxon>Herpetosoma</taxon>
    </lineage>
</organism>
<dbReference type="GO" id="GO:0005929">
    <property type="term" value="C:cilium"/>
    <property type="evidence" value="ECO:0007669"/>
    <property type="project" value="TreeGrafter"/>
</dbReference>
<dbReference type="GO" id="GO:0003341">
    <property type="term" value="P:cilium movement"/>
    <property type="evidence" value="ECO:0007669"/>
    <property type="project" value="TreeGrafter"/>
</dbReference>
<evidence type="ECO:0000256" key="2">
    <source>
        <dbReference type="ARBA" id="ARBA00022490"/>
    </source>
</evidence>
<accession>A0A422MV93</accession>
<proteinExistence type="predicted"/>
<dbReference type="AlphaFoldDB" id="A0A422MV93"/>
<dbReference type="RefSeq" id="XP_029233964.1">
    <property type="nucleotide sequence ID" value="XM_029386186.1"/>
</dbReference>
<dbReference type="VEuPathDB" id="TriTrypDB:TRSC58_03187"/>
<evidence type="ECO:0000256" key="4">
    <source>
        <dbReference type="ARBA" id="ARBA00022803"/>
    </source>
</evidence>
<dbReference type="SMART" id="SM00028">
    <property type="entry name" value="TPR"/>
    <property type="match status" value="4"/>
</dbReference>
<keyword evidence="4" id="KW-0802">TPR repeat</keyword>
<evidence type="ECO:0000256" key="1">
    <source>
        <dbReference type="ARBA" id="ARBA00004496"/>
    </source>
</evidence>
<dbReference type="GO" id="GO:0005737">
    <property type="term" value="C:cytoplasm"/>
    <property type="evidence" value="ECO:0007669"/>
    <property type="project" value="UniProtKB-SubCell"/>
</dbReference>
<dbReference type="SUPFAM" id="SSF48452">
    <property type="entry name" value="TPR-like"/>
    <property type="match status" value="2"/>
</dbReference>
<dbReference type="InterPro" id="IPR051476">
    <property type="entry name" value="Bac_ResReg_Asp_Phosphatase"/>
</dbReference>